<dbReference type="InterPro" id="IPR017441">
    <property type="entry name" value="Protein_kinase_ATP_BS"/>
</dbReference>
<gene>
    <name evidence="9" type="ORF">AXG93_3102s1470</name>
</gene>
<dbReference type="PANTHER" id="PTHR22974:SF21">
    <property type="entry name" value="DUAL SPECIFICITY PROTEIN KINASE TTK"/>
    <property type="match status" value="1"/>
</dbReference>
<dbReference type="GO" id="GO:0098813">
    <property type="term" value="P:nuclear chromosome segregation"/>
    <property type="evidence" value="ECO:0007669"/>
    <property type="project" value="UniProtKB-ARBA"/>
</dbReference>
<dbReference type="Proteomes" id="UP000077202">
    <property type="component" value="Unassembled WGS sequence"/>
</dbReference>
<feature type="region of interest" description="Disordered" evidence="7">
    <location>
        <begin position="108"/>
        <end position="177"/>
    </location>
</feature>
<proteinExistence type="predicted"/>
<dbReference type="CDD" id="cd14131">
    <property type="entry name" value="PKc_Mps1"/>
    <property type="match status" value="1"/>
</dbReference>
<keyword evidence="5 6" id="KW-0067">ATP-binding</keyword>
<feature type="binding site" evidence="6">
    <location>
        <position position="1026"/>
    </location>
    <ligand>
        <name>ATP</name>
        <dbReference type="ChEBI" id="CHEBI:30616"/>
    </ligand>
</feature>
<organism evidence="9 10">
    <name type="scientific">Marchantia polymorpha subsp. ruderalis</name>
    <dbReference type="NCBI Taxonomy" id="1480154"/>
    <lineage>
        <taxon>Eukaryota</taxon>
        <taxon>Viridiplantae</taxon>
        <taxon>Streptophyta</taxon>
        <taxon>Embryophyta</taxon>
        <taxon>Marchantiophyta</taxon>
        <taxon>Marchantiopsida</taxon>
        <taxon>Marchantiidae</taxon>
        <taxon>Marchantiales</taxon>
        <taxon>Marchantiaceae</taxon>
        <taxon>Marchantia</taxon>
    </lineage>
</organism>
<dbReference type="PANTHER" id="PTHR22974">
    <property type="entry name" value="MIXED LINEAGE PROTEIN KINASE"/>
    <property type="match status" value="1"/>
</dbReference>
<feature type="compositionally biased region" description="Polar residues" evidence="7">
    <location>
        <begin position="137"/>
        <end position="154"/>
    </location>
</feature>
<feature type="compositionally biased region" description="Polar residues" evidence="7">
    <location>
        <begin position="611"/>
        <end position="620"/>
    </location>
</feature>
<dbReference type="Pfam" id="PF00069">
    <property type="entry name" value="Pkinase"/>
    <property type="match status" value="1"/>
</dbReference>
<keyword evidence="4" id="KW-0418">Kinase</keyword>
<reference evidence="9" key="1">
    <citation type="submission" date="2016-03" db="EMBL/GenBank/DDBJ databases">
        <title>Mechanisms controlling the formation of the plant cell surface in tip-growing cells are functionally conserved among land plants.</title>
        <authorList>
            <person name="Honkanen S."/>
            <person name="Jones V.A."/>
            <person name="Morieri G."/>
            <person name="Champion C."/>
            <person name="Hetherington A.J."/>
            <person name="Kelly S."/>
            <person name="Saint-Marcoux D."/>
            <person name="Proust H."/>
            <person name="Prescott H."/>
            <person name="Dolan L."/>
        </authorList>
    </citation>
    <scope>NUCLEOTIDE SEQUENCE [LARGE SCALE GENOMIC DNA]</scope>
    <source>
        <tissue evidence="9">Whole gametophyte</tissue>
    </source>
</reference>
<feature type="region of interest" description="Disordered" evidence="7">
    <location>
        <begin position="528"/>
        <end position="573"/>
    </location>
</feature>
<feature type="compositionally biased region" description="Polar residues" evidence="7">
    <location>
        <begin position="679"/>
        <end position="692"/>
    </location>
</feature>
<sequence length="1293" mass="141208">MQGDVLLDKENVGPRGSAAWSQQAMVAKNRGLGGGAGHDVVRKEKSGVLASNATTNNGGGAAGLGSLESLKERVKLLTLSKTSNGASWDPGSRLLKHRSPLVDIKATEGLVNGSGGGLSSKDGMGFATAHDRHPSHSQEIPSISKVSHPRPSTSEQHDTDLKSSLHSNGGHGGSKLNALKKGNVLELYEEDIAQSRDRREASRSRVEAWVNAFGHTPKTRESTSPERFATDQNVKASRSFEKHQIESRTQKSQSLSTSRDGGPWSGAKRQGTPYKLRPLLEEEKVGQMTPENEAQRNEIEVRVAAGHGSPVASRSLNISQCRDVEYSKVHGEEDKFGVRSSTERGLNPFGSQSADRVSDRRRSEYYACGLSAPAEIQSAPVLDTSRRALNEKITFSESIRLTRTSGVWSHSKDVHSTQEDSYDKECSKWHSYHTNMDATAIAPSSSFLLSVMTGASSSGSSATPGLSEGSSRDEDTVAYPESSKQTPSSKEHAIPSSRERMISRSRISKRLKPLGPASRLLLSGPALRVPIDSDGSITSKDNRSPNSSNLSPNVQSSPNKVAASITNLPSPITPEEAQKCRDVFGLVDNDLLADLKKRKAEDDPSIGEVSQVDNECSSGNKIPVERSIQSASQLSSDRLDDARRSNLLGLKASLSKEYHRPLQKGEEFGAGHPSFQRGAESTSVGDSQSSQREAGRASLLHRSADLALSSKGVLLKVHNHDAGTAASRLSGGISEKPLNGLDSLQISRSMGSREQGHLAQVKQPADAVGRFAINLPVSNLQVDPKHSPSLDARARFAETEGSRVLSGKGSAEAKEGNEAVSMSQDGLSLRDKSDTRPASVQDLSNSLGSLSLGDVQSKVQGRLPLQNLVNTSSSHPPGVPVNQATSKRQENIGVVHNTSNSSGKSVVTFESKPQNSKSLPCEKPREELSEASEESHMKEPKVECGLKPVHAERSEADDSSAQRSGEDQPKDDGEGSAAVIKRKVMEDEKFFWVNDKRYQKLGMIGKGGSSEVYKVIDSEFSIYALKKITLGGRDHSTARGFYQEIEYLERLRGKRHIVQLIDCEVTDGFVVEETCGDEKIQEDVCIYMVLEFGEIDLAGILSKRRKEMLESNEPLDDNWIRFYWKHMLSAVKTIHDERIVHADLKPANFLLVKGELKLIDFGIAKAIQTDTTHVVRDSQVGTLNYMSPEALIDNSKDEDGRVFKCGRSSDIWSLGCILYQMVYGHTPFSHIRSMYRKIQAITSSNFSIEYPPIRDPWLLDVMKRCLTWDRHLRPDIAQLLLHPFLRPDLAPHK</sequence>
<dbReference type="SMART" id="SM00220">
    <property type="entry name" value="S_TKc"/>
    <property type="match status" value="1"/>
</dbReference>
<dbReference type="PROSITE" id="PS00108">
    <property type="entry name" value="PROTEIN_KINASE_ST"/>
    <property type="match status" value="1"/>
</dbReference>
<feature type="region of interest" description="Disordered" evidence="7">
    <location>
        <begin position="800"/>
        <end position="850"/>
    </location>
</feature>
<feature type="compositionally biased region" description="Basic and acidic residues" evidence="7">
    <location>
        <begin position="964"/>
        <end position="973"/>
    </location>
</feature>
<dbReference type="GO" id="GO:0005524">
    <property type="term" value="F:ATP binding"/>
    <property type="evidence" value="ECO:0007669"/>
    <property type="project" value="UniProtKB-UniRule"/>
</dbReference>
<dbReference type="PROSITE" id="PS50011">
    <property type="entry name" value="PROTEIN_KINASE_DOM"/>
    <property type="match status" value="1"/>
</dbReference>
<feature type="compositionally biased region" description="Basic and acidic residues" evidence="7">
    <location>
        <begin position="238"/>
        <end position="249"/>
    </location>
</feature>
<evidence type="ECO:0000313" key="10">
    <source>
        <dbReference type="Proteomes" id="UP000077202"/>
    </source>
</evidence>
<keyword evidence="1" id="KW-0723">Serine/threonine-protein kinase</keyword>
<feature type="compositionally biased region" description="Basic and acidic residues" evidence="7">
    <location>
        <begin position="489"/>
        <end position="502"/>
    </location>
</feature>
<dbReference type="SUPFAM" id="SSF56112">
    <property type="entry name" value="Protein kinase-like (PK-like)"/>
    <property type="match status" value="1"/>
</dbReference>
<evidence type="ECO:0000256" key="6">
    <source>
        <dbReference type="PROSITE-ProRule" id="PRU10141"/>
    </source>
</evidence>
<dbReference type="InterPro" id="IPR008271">
    <property type="entry name" value="Ser/Thr_kinase_AS"/>
</dbReference>
<evidence type="ECO:0000256" key="7">
    <source>
        <dbReference type="SAM" id="MobiDB-lite"/>
    </source>
</evidence>
<keyword evidence="10" id="KW-1185">Reference proteome</keyword>
<evidence type="ECO:0000256" key="3">
    <source>
        <dbReference type="ARBA" id="ARBA00022741"/>
    </source>
</evidence>
<dbReference type="GO" id="GO:0004712">
    <property type="term" value="F:protein serine/threonine/tyrosine kinase activity"/>
    <property type="evidence" value="ECO:0007669"/>
    <property type="project" value="TreeGrafter"/>
</dbReference>
<dbReference type="InterPro" id="IPR000719">
    <property type="entry name" value="Prot_kinase_dom"/>
</dbReference>
<feature type="compositionally biased region" description="Polar residues" evidence="7">
    <location>
        <begin position="896"/>
        <end position="905"/>
    </location>
</feature>
<feature type="compositionally biased region" description="Low complexity" evidence="7">
    <location>
        <begin position="544"/>
        <end position="559"/>
    </location>
</feature>
<dbReference type="InterPro" id="IPR011009">
    <property type="entry name" value="Kinase-like_dom_sf"/>
</dbReference>
<feature type="domain" description="Protein kinase" evidence="8">
    <location>
        <begin position="998"/>
        <end position="1285"/>
    </location>
</feature>
<feature type="region of interest" description="Disordered" evidence="7">
    <location>
        <begin position="665"/>
        <end position="697"/>
    </location>
</feature>
<feature type="region of interest" description="Disordered" evidence="7">
    <location>
        <begin position="1"/>
        <end position="20"/>
    </location>
</feature>
<dbReference type="GO" id="GO:0034501">
    <property type="term" value="P:protein localization to kinetochore"/>
    <property type="evidence" value="ECO:0007669"/>
    <property type="project" value="TreeGrafter"/>
</dbReference>
<evidence type="ECO:0000256" key="4">
    <source>
        <dbReference type="ARBA" id="ARBA00022777"/>
    </source>
</evidence>
<dbReference type="GO" id="GO:0000776">
    <property type="term" value="C:kinetochore"/>
    <property type="evidence" value="ECO:0007669"/>
    <property type="project" value="TreeGrafter"/>
</dbReference>
<feature type="compositionally biased region" description="Polar residues" evidence="7">
    <location>
        <begin position="250"/>
        <end position="259"/>
    </location>
</feature>
<dbReference type="FunFam" id="1.10.510.10:FF:000224">
    <property type="entry name" value="serine/threonine-protein kinase mph1 isoform X1"/>
    <property type="match status" value="1"/>
</dbReference>
<keyword evidence="3 6" id="KW-0547">Nucleotide-binding</keyword>
<dbReference type="GO" id="GO:0004674">
    <property type="term" value="F:protein serine/threonine kinase activity"/>
    <property type="evidence" value="ECO:0007669"/>
    <property type="project" value="UniProtKB-KW"/>
</dbReference>
<feature type="compositionally biased region" description="Polar residues" evidence="7">
    <location>
        <begin position="627"/>
        <end position="636"/>
    </location>
</feature>
<evidence type="ECO:0000256" key="5">
    <source>
        <dbReference type="ARBA" id="ARBA00022840"/>
    </source>
</evidence>
<evidence type="ECO:0000313" key="9">
    <source>
        <dbReference type="EMBL" id="OAE29320.1"/>
    </source>
</evidence>
<dbReference type="GO" id="GO:0033316">
    <property type="term" value="P:meiotic spindle assembly checkpoint signaling"/>
    <property type="evidence" value="ECO:0007669"/>
    <property type="project" value="TreeGrafter"/>
</dbReference>
<dbReference type="EMBL" id="LVLJ01001475">
    <property type="protein sequence ID" value="OAE29320.1"/>
    <property type="molecule type" value="Genomic_DNA"/>
</dbReference>
<dbReference type="GO" id="GO:0005634">
    <property type="term" value="C:nucleus"/>
    <property type="evidence" value="ECO:0007669"/>
    <property type="project" value="TreeGrafter"/>
</dbReference>
<dbReference type="FunFam" id="3.30.200.20:FF:000131">
    <property type="entry name" value="Dual specificity protein kinase TTK"/>
    <property type="match status" value="1"/>
</dbReference>
<dbReference type="Gene3D" id="3.30.200.20">
    <property type="entry name" value="Phosphorylase Kinase, domain 1"/>
    <property type="match status" value="1"/>
</dbReference>
<feature type="region of interest" description="Disordered" evidence="7">
    <location>
        <begin position="458"/>
        <end position="510"/>
    </location>
</feature>
<evidence type="ECO:0000259" key="8">
    <source>
        <dbReference type="PROSITE" id="PS50011"/>
    </source>
</evidence>
<comment type="caution">
    <text evidence="9">The sequence shown here is derived from an EMBL/GenBank/DDBJ whole genome shotgun (WGS) entry which is preliminary data.</text>
</comment>
<evidence type="ECO:0000256" key="2">
    <source>
        <dbReference type="ARBA" id="ARBA00022679"/>
    </source>
</evidence>
<dbReference type="GO" id="GO:0007094">
    <property type="term" value="P:mitotic spindle assembly checkpoint signaling"/>
    <property type="evidence" value="ECO:0007669"/>
    <property type="project" value="TreeGrafter"/>
</dbReference>
<protein>
    <recommendedName>
        <fullName evidence="8">Protein kinase domain-containing protein</fullName>
    </recommendedName>
</protein>
<feature type="region of interest" description="Disordered" evidence="7">
    <location>
        <begin position="599"/>
        <end position="639"/>
    </location>
</feature>
<accession>A0A176W8B1</accession>
<evidence type="ECO:0000256" key="1">
    <source>
        <dbReference type="ARBA" id="ARBA00022527"/>
    </source>
</evidence>
<name>A0A176W8B1_MARPO</name>
<keyword evidence="2" id="KW-0808">Transferase</keyword>
<dbReference type="PROSITE" id="PS00107">
    <property type="entry name" value="PROTEIN_KINASE_ATP"/>
    <property type="match status" value="1"/>
</dbReference>
<feature type="region of interest" description="Disordered" evidence="7">
    <location>
        <begin position="868"/>
        <end position="976"/>
    </location>
</feature>
<feature type="region of interest" description="Disordered" evidence="7">
    <location>
        <begin position="216"/>
        <end position="271"/>
    </location>
</feature>
<dbReference type="Gene3D" id="1.10.510.10">
    <property type="entry name" value="Transferase(Phosphotransferase) domain 1"/>
    <property type="match status" value="1"/>
</dbReference>
<feature type="compositionally biased region" description="Basic and acidic residues" evidence="7">
    <location>
        <begin position="920"/>
        <end position="956"/>
    </location>
</feature>
<dbReference type="InterPro" id="IPR027084">
    <property type="entry name" value="Mps1_cat"/>
</dbReference>
<feature type="compositionally biased region" description="Basic and acidic residues" evidence="7">
    <location>
        <begin position="1"/>
        <end position="12"/>
    </location>
</feature>